<reference evidence="2" key="1">
    <citation type="journal article" date="2015" name="Nature">
        <title>Complex archaea that bridge the gap between prokaryotes and eukaryotes.</title>
        <authorList>
            <person name="Spang A."/>
            <person name="Saw J.H."/>
            <person name="Jorgensen S.L."/>
            <person name="Zaremba-Niedzwiedzka K."/>
            <person name="Martijn J."/>
            <person name="Lind A.E."/>
            <person name="van Eijk R."/>
            <person name="Schleper C."/>
            <person name="Guy L."/>
            <person name="Ettema T.J."/>
        </authorList>
    </citation>
    <scope>NUCLEOTIDE SEQUENCE</scope>
</reference>
<evidence type="ECO:0000259" key="1">
    <source>
        <dbReference type="SMART" id="SM00974"/>
    </source>
</evidence>
<protein>
    <recommendedName>
        <fullName evidence="1">Bacteriophage T5 Orf172 DNA-binding domain-containing protein</fullName>
    </recommendedName>
</protein>
<dbReference type="AlphaFoldDB" id="A0A0F9AE07"/>
<sequence>MTINYVSMINKKNRSSVGSIYIIGMREVNNIYKIGMTDNFVEDRMSDLQVGNPFELYIAYQTKVPYPQATEKEIHSALAKCRLKGEWFDLSLYKPGIEIDSVIDLINIDKKKYKMVQYNGKWIAQKFK</sequence>
<dbReference type="InterPro" id="IPR018306">
    <property type="entry name" value="Phage_T5_Orf172_DNA-bd"/>
</dbReference>
<evidence type="ECO:0000313" key="2">
    <source>
        <dbReference type="EMBL" id="KKL07804.1"/>
    </source>
</evidence>
<dbReference type="SMART" id="SM00974">
    <property type="entry name" value="T5orf172"/>
    <property type="match status" value="1"/>
</dbReference>
<gene>
    <name evidence="2" type="ORF">LCGC14_2582360</name>
</gene>
<organism evidence="2">
    <name type="scientific">marine sediment metagenome</name>
    <dbReference type="NCBI Taxonomy" id="412755"/>
    <lineage>
        <taxon>unclassified sequences</taxon>
        <taxon>metagenomes</taxon>
        <taxon>ecological metagenomes</taxon>
    </lineage>
</organism>
<accession>A0A0F9AE07</accession>
<proteinExistence type="predicted"/>
<comment type="caution">
    <text evidence="2">The sequence shown here is derived from an EMBL/GenBank/DDBJ whole genome shotgun (WGS) entry which is preliminary data.</text>
</comment>
<feature type="domain" description="Bacteriophage T5 Orf172 DNA-binding" evidence="1">
    <location>
        <begin position="26"/>
        <end position="106"/>
    </location>
</feature>
<dbReference type="EMBL" id="LAZR01043141">
    <property type="protein sequence ID" value="KKL07804.1"/>
    <property type="molecule type" value="Genomic_DNA"/>
</dbReference>
<name>A0A0F9AE07_9ZZZZ</name>
<dbReference type="Pfam" id="PF13455">
    <property type="entry name" value="MUG113"/>
    <property type="match status" value="1"/>
</dbReference>